<evidence type="ECO:0000256" key="1">
    <source>
        <dbReference type="SAM" id="Phobius"/>
    </source>
</evidence>
<dbReference type="EMBL" id="CP114280">
    <property type="protein sequence ID" value="WFN54344.1"/>
    <property type="molecule type" value="Genomic_DNA"/>
</dbReference>
<feature type="transmembrane region" description="Helical" evidence="1">
    <location>
        <begin position="36"/>
        <end position="58"/>
    </location>
</feature>
<feature type="transmembrane region" description="Helical" evidence="1">
    <location>
        <begin position="305"/>
        <end position="326"/>
    </location>
</feature>
<keyword evidence="3" id="KW-0012">Acyltransferase</keyword>
<dbReference type="InterPro" id="IPR002656">
    <property type="entry name" value="Acyl_transf_3_dom"/>
</dbReference>
<feature type="transmembrane region" description="Helical" evidence="1">
    <location>
        <begin position="7"/>
        <end position="24"/>
    </location>
</feature>
<keyword evidence="1" id="KW-0472">Membrane</keyword>
<keyword evidence="1" id="KW-0812">Transmembrane</keyword>
<keyword evidence="3" id="KW-0808">Transferase</keyword>
<feature type="transmembrane region" description="Helical" evidence="1">
    <location>
        <begin position="277"/>
        <end position="299"/>
    </location>
</feature>
<feature type="transmembrane region" description="Helical" evidence="1">
    <location>
        <begin position="135"/>
        <end position="166"/>
    </location>
</feature>
<dbReference type="GO" id="GO:0016746">
    <property type="term" value="F:acyltransferase activity"/>
    <property type="evidence" value="ECO:0007669"/>
    <property type="project" value="UniProtKB-KW"/>
</dbReference>
<proteinExistence type="predicted"/>
<evidence type="ECO:0000259" key="2">
    <source>
        <dbReference type="Pfam" id="PF01757"/>
    </source>
</evidence>
<dbReference type="PANTHER" id="PTHR23028">
    <property type="entry name" value="ACETYLTRANSFERASE"/>
    <property type="match status" value="1"/>
</dbReference>
<feature type="transmembrane region" description="Helical" evidence="1">
    <location>
        <begin position="215"/>
        <end position="235"/>
    </location>
</feature>
<feature type="transmembrane region" description="Helical" evidence="1">
    <location>
        <begin position="178"/>
        <end position="203"/>
    </location>
</feature>
<feature type="transmembrane region" description="Helical" evidence="1">
    <location>
        <begin position="247"/>
        <end position="270"/>
    </location>
</feature>
<keyword evidence="1" id="KW-1133">Transmembrane helix</keyword>
<feature type="transmembrane region" description="Helical" evidence="1">
    <location>
        <begin position="78"/>
        <end position="96"/>
    </location>
</feature>
<dbReference type="PANTHER" id="PTHR23028:SF131">
    <property type="entry name" value="BLR2367 PROTEIN"/>
    <property type="match status" value="1"/>
</dbReference>
<name>A0ABY8G349_9GAMM</name>
<keyword evidence="4" id="KW-1185">Reference proteome</keyword>
<evidence type="ECO:0000313" key="3">
    <source>
        <dbReference type="EMBL" id="WFN54344.1"/>
    </source>
</evidence>
<dbReference type="RefSeq" id="WP_125261244.1">
    <property type="nucleotide sequence ID" value="NZ_CP114280.1"/>
</dbReference>
<reference evidence="3 4" key="1">
    <citation type="submission" date="2022-12" db="EMBL/GenBank/DDBJ databases">
        <title>Complete genome sequencing of Dickeya lacustris type strain LMG30899.</title>
        <authorList>
            <person name="Dobhal S."/>
            <person name="Arizala D."/>
            <person name="Arif M."/>
        </authorList>
    </citation>
    <scope>NUCLEOTIDE SEQUENCE [LARGE SCALE GENOMIC DNA]</scope>
    <source>
        <strain evidence="3 4">LMG30899</strain>
    </source>
</reference>
<protein>
    <submittedName>
        <fullName evidence="3">Acyltransferase</fullName>
    </submittedName>
</protein>
<evidence type="ECO:0000313" key="4">
    <source>
        <dbReference type="Proteomes" id="UP001219630"/>
    </source>
</evidence>
<dbReference type="Proteomes" id="UP001219630">
    <property type="component" value="Chromosome"/>
</dbReference>
<feature type="domain" description="Acyltransferase 3" evidence="2">
    <location>
        <begin position="5"/>
        <end position="319"/>
    </location>
</feature>
<gene>
    <name evidence="3" type="ORF">O1Q98_11670</name>
</gene>
<dbReference type="InterPro" id="IPR050879">
    <property type="entry name" value="Acyltransferase_3"/>
</dbReference>
<accession>A0ABY8G349</accession>
<organism evidence="3 4">
    <name type="scientific">Dickeya lacustris</name>
    <dbReference type="NCBI Taxonomy" id="2259638"/>
    <lineage>
        <taxon>Bacteria</taxon>
        <taxon>Pseudomonadati</taxon>
        <taxon>Pseudomonadota</taxon>
        <taxon>Gammaproteobacteria</taxon>
        <taxon>Enterobacterales</taxon>
        <taxon>Pectobacteriaceae</taxon>
        <taxon>Dickeya</taxon>
    </lineage>
</organism>
<dbReference type="Pfam" id="PF01757">
    <property type="entry name" value="Acyl_transf_3"/>
    <property type="match status" value="1"/>
</dbReference>
<sequence>MEIRRLNTIRGVAVLIVIVSHYSNESKILGGVLGNGAGQLGVMLFFLLSSFLMSFLYLDKVPNTQNLVGFCVARIARVIPLFFLVVFVSFFGNIIFPSEFVHFLYPIADLSSLISNLLLLSGVKVMWTIPPEIQFYAAFAFFWFLTKKLGMGIMLFPIALLGFYVFFPNPKIHEGTVFGLFFRLSILQVYACFVVGLLFGVLYKKWSVPEKYKSKYFLCSLAVIPLLFPMIFFSYTGYLHAIWNEPGILIAISLVFFSLVFLVPDGNFLLENKAGDFLGRVSYSTYLLHYPILMTMSGLGFSKKIIDGVIFILLTLVVSHLSFVFFESPARSFIKNRFLKNLKVEGR</sequence>